<evidence type="ECO:0000256" key="1">
    <source>
        <dbReference type="ARBA" id="ARBA00004651"/>
    </source>
</evidence>
<dbReference type="PaxDb" id="243230-DR_1570"/>
<dbReference type="STRING" id="243230.DR_1570"/>
<evidence type="ECO:0000259" key="8">
    <source>
        <dbReference type="PROSITE" id="PS50928"/>
    </source>
</evidence>
<keyword evidence="4 7" id="KW-0812">Transmembrane</keyword>
<sequence>MWRSTTLLPYILRRVLQFIPTFVLATMLAFFITQAAPGDFLSQLKENPSVKPETIERLRREFGLDQPVFVQYLYWFKNLLMGDLGDSFQYKRPVAEVIQGPFLNSLILVVISTVLHFAVSIPVGVYSALKPYSFWDRVFTFFSYIGLGIPSFFFGLLAIYAMLQLKQQFGWDLPLGGKSSSALPTDISPLRHVWDVFLHALIPSIILVLRGISGESRFIRGQMLEVLGQDYIRTARAKGLNDRAVTYKHAFKLAMIPTIAGLGGLLPALIGGAGFLEIVFNWPGLTPLQLTALGNQDIYILMAVTALGTLLYMIGNLLSDLLLAAVDPRIRYS</sequence>
<gene>
    <name evidence="9" type="ordered locus">DR_1570</name>
</gene>
<dbReference type="PROSITE" id="PS50928">
    <property type="entry name" value="ABC_TM1"/>
    <property type="match status" value="1"/>
</dbReference>
<comment type="subcellular location">
    <subcellularLocation>
        <location evidence="1 7">Cell membrane</location>
        <topology evidence="1 7">Multi-pass membrane protein</topology>
    </subcellularLocation>
</comment>
<feature type="transmembrane region" description="Helical" evidence="7">
    <location>
        <begin position="298"/>
        <end position="326"/>
    </location>
</feature>
<dbReference type="PANTHER" id="PTHR30465:SF0">
    <property type="entry name" value="OLIGOPEPTIDE TRANSPORT SYSTEM PERMEASE PROTEIN APPB"/>
    <property type="match status" value="1"/>
</dbReference>
<name>Q9RU25_DEIRA</name>
<evidence type="ECO:0000256" key="4">
    <source>
        <dbReference type="ARBA" id="ARBA00022692"/>
    </source>
</evidence>
<feature type="transmembrane region" description="Helical" evidence="7">
    <location>
        <begin position="12"/>
        <end position="32"/>
    </location>
</feature>
<reference evidence="9 10" key="1">
    <citation type="journal article" date="1999" name="Science">
        <title>Genome sequence of the radioresistant bacterium Deinococcus radiodurans R1.</title>
        <authorList>
            <person name="White O."/>
            <person name="Eisen J.A."/>
            <person name="Heidelberg J.F."/>
            <person name="Hickey E.K."/>
            <person name="Peterson J.D."/>
            <person name="Dodson R.J."/>
            <person name="Haft D.H."/>
            <person name="Gwinn M.L."/>
            <person name="Nelson W.C."/>
            <person name="Richardson D.L."/>
            <person name="Moffat K.S."/>
            <person name="Qin H."/>
            <person name="Jiang L."/>
            <person name="Pamphile W."/>
            <person name="Crosby M."/>
            <person name="Shen M."/>
            <person name="Vamathevan J.J."/>
            <person name="Lam P."/>
            <person name="McDonald L."/>
            <person name="Utterback T."/>
            <person name="Zalewski C."/>
            <person name="Makarova K.S."/>
            <person name="Aravind L."/>
            <person name="Daly M.J."/>
            <person name="Minton K.W."/>
            <person name="Fleischmann R.D."/>
            <person name="Ketchum K.A."/>
            <person name="Nelson K.E."/>
            <person name="Salzberg S."/>
            <person name="Smith H.O."/>
            <person name="Venter J.C."/>
            <person name="Fraser C.M."/>
        </authorList>
    </citation>
    <scope>NUCLEOTIDE SEQUENCE [LARGE SCALE GENOMIC DNA]</scope>
    <source>
        <strain evidence="10">ATCC 13939 / DSM 20539 / JCM 16871 / LMG 4051 / NBRC 15346 / NCIMB 9279 / R1 / VKM B-1422</strain>
    </source>
</reference>
<feature type="transmembrane region" description="Helical" evidence="7">
    <location>
        <begin position="196"/>
        <end position="213"/>
    </location>
</feature>
<evidence type="ECO:0000256" key="3">
    <source>
        <dbReference type="ARBA" id="ARBA00022475"/>
    </source>
</evidence>
<dbReference type="Gene3D" id="1.10.3720.10">
    <property type="entry name" value="MetI-like"/>
    <property type="match status" value="1"/>
</dbReference>
<dbReference type="InterPro" id="IPR045621">
    <property type="entry name" value="BPD_transp_1_N"/>
</dbReference>
<dbReference type="KEGG" id="dra:DR_1570"/>
<protein>
    <submittedName>
        <fullName evidence="9">Peptide ABC transporter, permease protein</fullName>
    </submittedName>
</protein>
<evidence type="ECO:0000313" key="10">
    <source>
        <dbReference type="Proteomes" id="UP000002524"/>
    </source>
</evidence>
<feature type="transmembrane region" description="Helical" evidence="7">
    <location>
        <begin position="253"/>
        <end position="278"/>
    </location>
</feature>
<evidence type="ECO:0000256" key="2">
    <source>
        <dbReference type="ARBA" id="ARBA00022448"/>
    </source>
</evidence>
<dbReference type="FunCoup" id="Q9RU25">
    <property type="interactions" value="151"/>
</dbReference>
<dbReference type="AlphaFoldDB" id="Q9RU25"/>
<feature type="transmembrane region" description="Helical" evidence="7">
    <location>
        <begin position="106"/>
        <end position="129"/>
    </location>
</feature>
<feature type="transmembrane region" description="Helical" evidence="7">
    <location>
        <begin position="141"/>
        <end position="163"/>
    </location>
</feature>
<dbReference type="HOGENOM" id="CLU_036879_1_1_0"/>
<evidence type="ECO:0000256" key="6">
    <source>
        <dbReference type="ARBA" id="ARBA00023136"/>
    </source>
</evidence>
<keyword evidence="2 7" id="KW-0813">Transport</keyword>
<keyword evidence="6 7" id="KW-0472">Membrane</keyword>
<dbReference type="OrthoDB" id="9773221at2"/>
<dbReference type="Pfam" id="PF00528">
    <property type="entry name" value="BPD_transp_1"/>
    <property type="match status" value="1"/>
</dbReference>
<organism evidence="9 10">
    <name type="scientific">Deinococcus radiodurans (strain ATCC 13939 / DSM 20539 / JCM 16871 / CCUG 27074 / LMG 4051 / NBRC 15346 / NCIMB 9279 / VKM B-1422 / R1)</name>
    <dbReference type="NCBI Taxonomy" id="243230"/>
    <lineage>
        <taxon>Bacteria</taxon>
        <taxon>Thermotogati</taxon>
        <taxon>Deinococcota</taxon>
        <taxon>Deinococci</taxon>
        <taxon>Deinococcales</taxon>
        <taxon>Deinococcaceae</taxon>
        <taxon>Deinococcus</taxon>
    </lineage>
</organism>
<evidence type="ECO:0000313" key="9">
    <source>
        <dbReference type="EMBL" id="AAF11132.1"/>
    </source>
</evidence>
<dbReference type="GO" id="GO:0022857">
    <property type="term" value="F:transmembrane transporter activity"/>
    <property type="evidence" value="ECO:0000318"/>
    <property type="project" value="GO_Central"/>
</dbReference>
<evidence type="ECO:0000256" key="5">
    <source>
        <dbReference type="ARBA" id="ARBA00022989"/>
    </source>
</evidence>
<dbReference type="GO" id="GO:0005886">
    <property type="term" value="C:plasma membrane"/>
    <property type="evidence" value="ECO:0000318"/>
    <property type="project" value="GO_Central"/>
</dbReference>
<dbReference type="CDD" id="cd06261">
    <property type="entry name" value="TM_PBP2"/>
    <property type="match status" value="1"/>
</dbReference>
<dbReference type="PANTHER" id="PTHR30465">
    <property type="entry name" value="INNER MEMBRANE ABC TRANSPORTER"/>
    <property type="match status" value="1"/>
</dbReference>
<dbReference type="Proteomes" id="UP000002524">
    <property type="component" value="Chromosome 1"/>
</dbReference>
<feature type="domain" description="ABC transmembrane type-1" evidence="8">
    <location>
        <begin position="102"/>
        <end position="323"/>
    </location>
</feature>
<dbReference type="eggNOG" id="COG0601">
    <property type="taxonomic scope" value="Bacteria"/>
</dbReference>
<keyword evidence="5 7" id="KW-1133">Transmembrane helix</keyword>
<proteinExistence type="inferred from homology"/>
<comment type="similarity">
    <text evidence="7">Belongs to the binding-protein-dependent transport system permease family.</text>
</comment>
<dbReference type="PATRIC" id="fig|243230.17.peg.1771"/>
<dbReference type="SUPFAM" id="SSF161098">
    <property type="entry name" value="MetI-like"/>
    <property type="match status" value="1"/>
</dbReference>
<accession>Q9RU25</accession>
<dbReference type="InParanoid" id="Q9RU25"/>
<dbReference type="PIR" id="B75381">
    <property type="entry name" value="B75381"/>
</dbReference>
<dbReference type="InterPro" id="IPR035906">
    <property type="entry name" value="MetI-like_sf"/>
</dbReference>
<dbReference type="EnsemblBacteria" id="AAF11132">
    <property type="protein sequence ID" value="AAF11132"/>
    <property type="gene ID" value="DR_1570"/>
</dbReference>
<dbReference type="EMBL" id="AE000513">
    <property type="protein sequence ID" value="AAF11132.1"/>
    <property type="molecule type" value="Genomic_DNA"/>
</dbReference>
<evidence type="ECO:0000256" key="7">
    <source>
        <dbReference type="RuleBase" id="RU363032"/>
    </source>
</evidence>
<keyword evidence="10" id="KW-1185">Reference proteome</keyword>
<keyword evidence="3" id="KW-1003">Cell membrane</keyword>
<dbReference type="Pfam" id="PF19300">
    <property type="entry name" value="BPD_transp_1_N"/>
    <property type="match status" value="1"/>
</dbReference>
<dbReference type="InterPro" id="IPR000515">
    <property type="entry name" value="MetI-like"/>
</dbReference>